<feature type="compositionally biased region" description="Polar residues" evidence="6">
    <location>
        <begin position="655"/>
        <end position="671"/>
    </location>
</feature>
<evidence type="ECO:0000256" key="6">
    <source>
        <dbReference type="SAM" id="MobiDB-lite"/>
    </source>
</evidence>
<feature type="transmembrane region" description="Helical" evidence="7">
    <location>
        <begin position="849"/>
        <end position="870"/>
    </location>
</feature>
<feature type="region of interest" description="Disordered" evidence="6">
    <location>
        <begin position="643"/>
        <end position="672"/>
    </location>
</feature>
<organism evidence="9 10">
    <name type="scientific">Mizuhopecten yessoensis</name>
    <name type="common">Japanese scallop</name>
    <name type="synonym">Patinopecten yessoensis</name>
    <dbReference type="NCBI Taxonomy" id="6573"/>
    <lineage>
        <taxon>Eukaryota</taxon>
        <taxon>Metazoa</taxon>
        <taxon>Spiralia</taxon>
        <taxon>Lophotrochozoa</taxon>
        <taxon>Mollusca</taxon>
        <taxon>Bivalvia</taxon>
        <taxon>Autobranchia</taxon>
        <taxon>Pteriomorphia</taxon>
        <taxon>Pectinida</taxon>
        <taxon>Pectinoidea</taxon>
        <taxon>Pectinidae</taxon>
        <taxon>Mizuhopecten</taxon>
    </lineage>
</organism>
<evidence type="ECO:0000256" key="2">
    <source>
        <dbReference type="ARBA" id="ARBA00022490"/>
    </source>
</evidence>
<feature type="compositionally biased region" description="Basic and acidic residues" evidence="6">
    <location>
        <begin position="601"/>
        <end position="619"/>
    </location>
</feature>
<dbReference type="GO" id="GO:0032045">
    <property type="term" value="C:guanyl-nucleotide exchange factor complex"/>
    <property type="evidence" value="ECO:0007669"/>
    <property type="project" value="TreeGrafter"/>
</dbReference>
<dbReference type="Pfam" id="PF11704">
    <property type="entry name" value="Folliculin"/>
    <property type="match status" value="1"/>
</dbReference>
<keyword evidence="2" id="KW-0963">Cytoplasm</keyword>
<feature type="region of interest" description="Disordered" evidence="6">
    <location>
        <begin position="595"/>
        <end position="619"/>
    </location>
</feature>
<dbReference type="InterPro" id="IPR037520">
    <property type="entry name" value="Folliculin/SMCR8_longin"/>
</dbReference>
<name>A0A210PM62_MIZYE</name>
<dbReference type="PANTHER" id="PTHR31334:SF1">
    <property type="entry name" value="GUANINE NUCLEOTIDE EXCHANGE PROTEIN SMCR8"/>
    <property type="match status" value="1"/>
</dbReference>
<keyword evidence="7" id="KW-0812">Transmembrane</keyword>
<dbReference type="Proteomes" id="UP000242188">
    <property type="component" value="Unassembled WGS sequence"/>
</dbReference>
<evidence type="ECO:0000256" key="5">
    <source>
        <dbReference type="ARBA" id="ARBA00038137"/>
    </source>
</evidence>
<evidence type="ECO:0000256" key="3">
    <source>
        <dbReference type="ARBA" id="ARBA00022658"/>
    </source>
</evidence>
<dbReference type="PANTHER" id="PTHR31334">
    <property type="entry name" value="SMITH-MAGENIS SYNDROME REGION GENE 8 PROTEIN"/>
    <property type="match status" value="1"/>
</dbReference>
<keyword evidence="7" id="KW-0472">Membrane</keyword>
<dbReference type="GO" id="GO:0005096">
    <property type="term" value="F:GTPase activator activity"/>
    <property type="evidence" value="ECO:0007669"/>
    <property type="project" value="InterPro"/>
</dbReference>
<evidence type="ECO:0000313" key="10">
    <source>
        <dbReference type="Proteomes" id="UP000242188"/>
    </source>
</evidence>
<dbReference type="STRING" id="6573.A0A210PM62"/>
<evidence type="ECO:0000256" key="7">
    <source>
        <dbReference type="SAM" id="Phobius"/>
    </source>
</evidence>
<dbReference type="PROSITE" id="PS51834">
    <property type="entry name" value="DENN_FLCN_SMCR8"/>
    <property type="match status" value="1"/>
</dbReference>
<evidence type="ECO:0000256" key="1">
    <source>
        <dbReference type="ARBA" id="ARBA00004496"/>
    </source>
</evidence>
<feature type="domain" description="UDENN FLCN/SMCR8-type" evidence="8">
    <location>
        <begin position="39"/>
        <end position="906"/>
    </location>
</feature>
<evidence type="ECO:0000259" key="8">
    <source>
        <dbReference type="PROSITE" id="PS51834"/>
    </source>
</evidence>
<proteinExistence type="inferred from homology"/>
<feature type="region of interest" description="Disordered" evidence="6">
    <location>
        <begin position="451"/>
        <end position="471"/>
    </location>
</feature>
<keyword evidence="3" id="KW-0344">Guanine-nucleotide releasing factor</keyword>
<dbReference type="AlphaFoldDB" id="A0A210PM62"/>
<keyword evidence="4" id="KW-0072">Autophagy</keyword>
<dbReference type="InterPro" id="IPR037521">
    <property type="entry name" value="FLCN/SMCR8_DENN"/>
</dbReference>
<comment type="subcellular location">
    <subcellularLocation>
        <location evidence="1">Cytoplasm</location>
    </subcellularLocation>
</comment>
<dbReference type="GO" id="GO:0005737">
    <property type="term" value="C:cytoplasm"/>
    <property type="evidence" value="ECO:0007669"/>
    <property type="project" value="UniProtKB-SubCell"/>
</dbReference>
<accession>A0A210PM62</accession>
<keyword evidence="7" id="KW-1133">Transmembrane helix</keyword>
<reference evidence="9 10" key="1">
    <citation type="journal article" date="2017" name="Nat. Ecol. Evol.">
        <title>Scallop genome provides insights into evolution of bilaterian karyotype and development.</title>
        <authorList>
            <person name="Wang S."/>
            <person name="Zhang J."/>
            <person name="Jiao W."/>
            <person name="Li J."/>
            <person name="Xun X."/>
            <person name="Sun Y."/>
            <person name="Guo X."/>
            <person name="Huan P."/>
            <person name="Dong B."/>
            <person name="Zhang L."/>
            <person name="Hu X."/>
            <person name="Sun X."/>
            <person name="Wang J."/>
            <person name="Zhao C."/>
            <person name="Wang Y."/>
            <person name="Wang D."/>
            <person name="Huang X."/>
            <person name="Wang R."/>
            <person name="Lv J."/>
            <person name="Li Y."/>
            <person name="Zhang Z."/>
            <person name="Liu B."/>
            <person name="Lu W."/>
            <person name="Hui Y."/>
            <person name="Liang J."/>
            <person name="Zhou Z."/>
            <person name="Hou R."/>
            <person name="Li X."/>
            <person name="Liu Y."/>
            <person name="Li H."/>
            <person name="Ning X."/>
            <person name="Lin Y."/>
            <person name="Zhao L."/>
            <person name="Xing Q."/>
            <person name="Dou J."/>
            <person name="Li Y."/>
            <person name="Mao J."/>
            <person name="Guo H."/>
            <person name="Dou H."/>
            <person name="Li T."/>
            <person name="Mu C."/>
            <person name="Jiang W."/>
            <person name="Fu Q."/>
            <person name="Fu X."/>
            <person name="Miao Y."/>
            <person name="Liu J."/>
            <person name="Yu Q."/>
            <person name="Li R."/>
            <person name="Liao H."/>
            <person name="Li X."/>
            <person name="Kong Y."/>
            <person name="Jiang Z."/>
            <person name="Chourrout D."/>
            <person name="Li R."/>
            <person name="Bao Z."/>
        </authorList>
    </citation>
    <scope>NUCLEOTIDE SEQUENCE [LARGE SCALE GENOMIC DNA]</scope>
    <source>
        <strain evidence="9 10">PY_sf001</strain>
    </source>
</reference>
<comment type="similarity">
    <text evidence="5">Belongs to the SMCR8 family.</text>
</comment>
<dbReference type="GO" id="GO:0006914">
    <property type="term" value="P:autophagy"/>
    <property type="evidence" value="ECO:0007669"/>
    <property type="project" value="UniProtKB-KW"/>
</dbReference>
<dbReference type="GO" id="GO:0005085">
    <property type="term" value="F:guanyl-nucleotide exchange factor activity"/>
    <property type="evidence" value="ECO:0007669"/>
    <property type="project" value="UniProtKB-KW"/>
</dbReference>
<protein>
    <submittedName>
        <fullName evidence="9">Smith-Magenis syndrome chromosomal region candidate gene 8 protein</fullName>
    </submittedName>
</protein>
<comment type="caution">
    <text evidence="9">The sequence shown here is derived from an EMBL/GenBank/DDBJ whole genome shotgun (WGS) entry which is preliminary data.</text>
</comment>
<evidence type="ECO:0000256" key="4">
    <source>
        <dbReference type="ARBA" id="ARBA00023006"/>
    </source>
</evidence>
<evidence type="ECO:0000313" key="9">
    <source>
        <dbReference type="EMBL" id="OWF37554.1"/>
    </source>
</evidence>
<dbReference type="EMBL" id="NEDP02005587">
    <property type="protein sequence ID" value="OWF37554.1"/>
    <property type="molecule type" value="Genomic_DNA"/>
</dbReference>
<gene>
    <name evidence="9" type="ORF">KP79_PYT07424</name>
</gene>
<dbReference type="OrthoDB" id="2289278at2759"/>
<sequence>MFSSDLAYASRFDEDNWGSPPSYLSLNNPVIQHPWKLSTDTDSLHMDFILIAEFSELEGPKPVITIPKDGAGLFDISEFAVRIMSVDQATAVSGGFQMTEDSQVILSEKSKCVYAFVHHFVLFDKQARGYVRPFAVSYVTNDQRKLMCCYEELSSHLKKVARYFKYGNRMVFKNEVDRYLMDLEYTKAQELPHYRTVLNNTQANTGVTEKELLQNLKTLESVITEVKTILDTICATMTDKRLEQRFARLEENFKVKTDQQKQKSDLANSLRDLEGPDIPLTQICGLYGAGKENESLMFFNSHNYKPKRIQITGSRKFDLHLRGLHELCSWGFKDGIQKLKEMHRHFQQDLCVLEVERVETYSLDPLSGVLMFGTSFVACNFMNDVDKLCVGSCCSIQRSRAIPNRQLSRWSSNDTLESYKSAASSFRSLPDMEDSESLVSVSSIDGSFSSYSGKDFRRSSEDGLESVQTSDTEATSFSSDFSFISRQDGSLSSIDKTLLNENPESLFSKLHSASNPNATSLNKSPINNIPLVHGRNLLHLESSTTEPVENPACRGCKVVQCNVGCPGQTMCTCSWSSGETVTPSADIEDFKLNADGSAGSAKKEHLDTPSESKQGKCDIRNGCPMNTEGLGCQEDFEQLSLQHQSSHLSFKDPSDSTNQQVDESNTDSSPAFCSPMKVTGSLSTSKESLNSAQGIYKLLNNYNNMHHVIYSLLTGRPVIVIATASFEKDVKEIVRALQHFLPNNPRCPGGANPNCCLTWLSHIPKITDLGGMKLVGVCRPEKKPMDRFITPAFKRFVTILDVDRRLLLSPMYQGSFLTLLISKKKSFKFESDALLAYVKGLLSEISSKAFIFFHLFCLGGAGTYASGYSLHARSKSFQQTVVAFLTRLGALDSDAVIIQYLAEVIKHQHIENHYYTTSNTGVPVRPLLLRNQNCQTFKC</sequence>
<keyword evidence="10" id="KW-1185">Reference proteome</keyword>